<organism evidence="2 3">
    <name type="scientific">Sphingobacterium tenebrionis</name>
    <dbReference type="NCBI Taxonomy" id="3111775"/>
    <lineage>
        <taxon>Bacteria</taxon>
        <taxon>Pseudomonadati</taxon>
        <taxon>Bacteroidota</taxon>
        <taxon>Sphingobacteriia</taxon>
        <taxon>Sphingobacteriales</taxon>
        <taxon>Sphingobacteriaceae</taxon>
        <taxon>Sphingobacterium</taxon>
    </lineage>
</organism>
<dbReference type="InterPro" id="IPR000352">
    <property type="entry name" value="Pep_chain_release_fac_I"/>
</dbReference>
<evidence type="ECO:0000313" key="3">
    <source>
        <dbReference type="Proteomes" id="UP001363035"/>
    </source>
</evidence>
<comment type="caution">
    <text evidence="2">The sequence shown here is derived from an EMBL/GenBank/DDBJ whole genome shotgun (WGS) entry which is preliminary data.</text>
</comment>
<dbReference type="PANTHER" id="PTHR47814">
    <property type="entry name" value="PEPTIDYL-TRNA HYDROLASE ARFB"/>
    <property type="match status" value="1"/>
</dbReference>
<dbReference type="EMBL" id="JAYLLN010000011">
    <property type="protein sequence ID" value="MEI5984559.1"/>
    <property type="molecule type" value="Genomic_DNA"/>
</dbReference>
<keyword evidence="2" id="KW-0378">Hydrolase</keyword>
<sequence>MNYNPEALLNELSFRTSRSGGKGGQNVNKVSSKVTLIWNVTESKVFDEQEKGIILEKLANRINKDGELLMDSSEDRSQLRNKDIVVERFLKVMEEAVKVEKKRIKTKIPKSVVLERLDRKKKQGAKKSDRNWRYNP</sequence>
<name>A0ABU8I537_9SPHI</name>
<evidence type="ECO:0000313" key="2">
    <source>
        <dbReference type="EMBL" id="MEI5984559.1"/>
    </source>
</evidence>
<gene>
    <name evidence="2" type="primary">arfB</name>
    <name evidence="2" type="ORF">VJ786_06575</name>
</gene>
<protein>
    <submittedName>
        <fullName evidence="2">Alternative ribosome rescue aminoacyl-tRNA hydrolase ArfB</fullName>
        <ecNumber evidence="2">3.1.1.29</ecNumber>
    </submittedName>
</protein>
<dbReference type="PANTHER" id="PTHR47814:SF1">
    <property type="entry name" value="PEPTIDYL-TRNA HYDROLASE ARFB"/>
    <property type="match status" value="1"/>
</dbReference>
<dbReference type="GO" id="GO:0004045">
    <property type="term" value="F:peptidyl-tRNA hydrolase activity"/>
    <property type="evidence" value="ECO:0007669"/>
    <property type="project" value="UniProtKB-EC"/>
</dbReference>
<dbReference type="EC" id="3.1.1.29" evidence="2"/>
<evidence type="ECO:0000259" key="1">
    <source>
        <dbReference type="PROSITE" id="PS00745"/>
    </source>
</evidence>
<keyword evidence="3" id="KW-1185">Reference proteome</keyword>
<dbReference type="Proteomes" id="UP001363035">
    <property type="component" value="Unassembled WGS sequence"/>
</dbReference>
<dbReference type="SUPFAM" id="SSF110916">
    <property type="entry name" value="Peptidyl-tRNA hydrolase domain-like"/>
    <property type="match status" value="1"/>
</dbReference>
<dbReference type="Gene3D" id="3.30.160.20">
    <property type="match status" value="1"/>
</dbReference>
<dbReference type="Pfam" id="PF00472">
    <property type="entry name" value="RF-1"/>
    <property type="match status" value="1"/>
</dbReference>
<dbReference type="PROSITE" id="PS00745">
    <property type="entry name" value="RF_PROK_I"/>
    <property type="match status" value="1"/>
</dbReference>
<dbReference type="RefSeq" id="WP_099365924.1">
    <property type="nucleotide sequence ID" value="NZ_JAYLLN010000011.1"/>
</dbReference>
<feature type="domain" description="Prokaryotic-type class I peptide chain release factors" evidence="1">
    <location>
        <begin position="18"/>
        <end position="34"/>
    </location>
</feature>
<proteinExistence type="predicted"/>
<reference evidence="2 3" key="1">
    <citation type="submission" date="2024-01" db="EMBL/GenBank/DDBJ databases">
        <title>Sphingobacterium tenebrionis sp. nov., a novel endophyte isolated from tenebrio molitor intestines.</title>
        <authorList>
            <person name="Zhang C."/>
        </authorList>
    </citation>
    <scope>NUCLEOTIDE SEQUENCE [LARGE SCALE GENOMIC DNA]</scope>
    <source>
        <strain evidence="2 3">PU5-4</strain>
    </source>
</reference>
<accession>A0ABU8I537</accession>
<dbReference type="NCBIfam" id="NF006718">
    <property type="entry name" value="PRK09256.1"/>
    <property type="match status" value="1"/>
</dbReference>